<protein>
    <submittedName>
        <fullName evidence="2">OLC1v1031390C1</fullName>
    </submittedName>
</protein>
<dbReference type="InterPro" id="IPR040256">
    <property type="entry name" value="At4g02000-like"/>
</dbReference>
<feature type="region of interest" description="Disordered" evidence="1">
    <location>
        <begin position="217"/>
        <end position="238"/>
    </location>
</feature>
<dbReference type="PANTHER" id="PTHR31286:SF179">
    <property type="entry name" value="RNASE H TYPE-1 DOMAIN-CONTAINING PROTEIN"/>
    <property type="match status" value="1"/>
</dbReference>
<name>A0AAV1CJB4_OLDCO</name>
<dbReference type="EMBL" id="OX459119">
    <property type="protein sequence ID" value="CAI9095436.1"/>
    <property type="molecule type" value="Genomic_DNA"/>
</dbReference>
<feature type="compositionally biased region" description="Polar residues" evidence="1">
    <location>
        <begin position="217"/>
        <end position="234"/>
    </location>
</feature>
<proteinExistence type="predicted"/>
<evidence type="ECO:0000256" key="1">
    <source>
        <dbReference type="SAM" id="MobiDB-lite"/>
    </source>
</evidence>
<dbReference type="PANTHER" id="PTHR31286">
    <property type="entry name" value="GLYCINE-RICH CELL WALL STRUCTURAL PROTEIN 1.8-LIKE"/>
    <property type="match status" value="1"/>
</dbReference>
<organism evidence="2 3">
    <name type="scientific">Oldenlandia corymbosa var. corymbosa</name>
    <dbReference type="NCBI Taxonomy" id="529605"/>
    <lineage>
        <taxon>Eukaryota</taxon>
        <taxon>Viridiplantae</taxon>
        <taxon>Streptophyta</taxon>
        <taxon>Embryophyta</taxon>
        <taxon>Tracheophyta</taxon>
        <taxon>Spermatophyta</taxon>
        <taxon>Magnoliopsida</taxon>
        <taxon>eudicotyledons</taxon>
        <taxon>Gunneridae</taxon>
        <taxon>Pentapetalae</taxon>
        <taxon>asterids</taxon>
        <taxon>lamiids</taxon>
        <taxon>Gentianales</taxon>
        <taxon>Rubiaceae</taxon>
        <taxon>Rubioideae</taxon>
        <taxon>Spermacoceae</taxon>
        <taxon>Hedyotis-Oldenlandia complex</taxon>
        <taxon>Oldenlandia</taxon>
    </lineage>
</organism>
<evidence type="ECO:0000313" key="2">
    <source>
        <dbReference type="EMBL" id="CAI9095436.1"/>
    </source>
</evidence>
<dbReference type="AlphaFoldDB" id="A0AAV1CJB4"/>
<keyword evidence="3" id="KW-1185">Reference proteome</keyword>
<dbReference type="Proteomes" id="UP001161247">
    <property type="component" value="Chromosome 2"/>
</dbReference>
<sequence length="304" mass="33843">MDTSQEKGSLIKEVKFINGAAVLEYEDDEYDKLVVLHQLSLIGKFSYDFSMRILKWKPRFKYEEDPLIVPIWVSLFDLPIEFMNIEVIFSMATAVGKPLKVDAPTLNMTRPCLTRFCVEVDLTKDFPKSVKVGKKSKKHDQIFTYEHIPHYCSICSKIGHKKEDCKVGIPKEVASKKGLDGVKSKGVSKVVAKNSNPKLLQPAIKPLQHVETIPSQPAMTQAATGKTGPSSSGLTPAEKSAVPMDVQSHALVEKVTNDLRKTASKEVESSIKARPLIEVNRFSVLASIIEIDDEIDSDDDDLIE</sequence>
<evidence type="ECO:0000313" key="3">
    <source>
        <dbReference type="Proteomes" id="UP001161247"/>
    </source>
</evidence>
<reference evidence="2" key="1">
    <citation type="submission" date="2023-03" db="EMBL/GenBank/DDBJ databases">
        <authorList>
            <person name="Julca I."/>
        </authorList>
    </citation>
    <scope>NUCLEOTIDE SEQUENCE</scope>
</reference>
<gene>
    <name evidence="2" type="ORF">OLC1_LOCUS6413</name>
</gene>
<accession>A0AAV1CJB4</accession>